<feature type="compositionally biased region" description="Basic and acidic residues" evidence="1">
    <location>
        <begin position="227"/>
        <end position="238"/>
    </location>
</feature>
<feature type="region of interest" description="Disordered" evidence="1">
    <location>
        <begin position="218"/>
        <end position="238"/>
    </location>
</feature>
<feature type="region of interest" description="Disordered" evidence="1">
    <location>
        <begin position="175"/>
        <end position="199"/>
    </location>
</feature>
<organism evidence="2 3">
    <name type="scientific">Bremia lactucae</name>
    <name type="common">Lettuce downy mildew</name>
    <dbReference type="NCBI Taxonomy" id="4779"/>
    <lineage>
        <taxon>Eukaryota</taxon>
        <taxon>Sar</taxon>
        <taxon>Stramenopiles</taxon>
        <taxon>Oomycota</taxon>
        <taxon>Peronosporomycetes</taxon>
        <taxon>Peronosporales</taxon>
        <taxon>Peronosporaceae</taxon>
        <taxon>Bremia</taxon>
    </lineage>
</organism>
<dbReference type="OrthoDB" id="167850at2759"/>
<dbReference type="Proteomes" id="UP000294530">
    <property type="component" value="Unassembled WGS sequence"/>
</dbReference>
<protein>
    <submittedName>
        <fullName evidence="2">Uncharacterized protein</fullName>
    </submittedName>
</protein>
<feature type="region of interest" description="Disordered" evidence="1">
    <location>
        <begin position="79"/>
        <end position="107"/>
    </location>
</feature>
<comment type="caution">
    <text evidence="2">The sequence shown here is derived from an EMBL/GenBank/DDBJ whole genome shotgun (WGS) entry which is preliminary data.</text>
</comment>
<evidence type="ECO:0000313" key="3">
    <source>
        <dbReference type="Proteomes" id="UP000294530"/>
    </source>
</evidence>
<evidence type="ECO:0000256" key="1">
    <source>
        <dbReference type="SAM" id="MobiDB-lite"/>
    </source>
</evidence>
<dbReference type="KEGG" id="blac:94351932"/>
<dbReference type="EMBL" id="SHOA02000001">
    <property type="protein sequence ID" value="TDH70695.1"/>
    <property type="molecule type" value="Genomic_DNA"/>
</dbReference>
<gene>
    <name evidence="2" type="ORF">CCR75_008207</name>
</gene>
<dbReference type="RefSeq" id="XP_067820194.1">
    <property type="nucleotide sequence ID" value="XM_067966261.1"/>
</dbReference>
<feature type="region of interest" description="Disordered" evidence="1">
    <location>
        <begin position="1"/>
        <end position="62"/>
    </location>
</feature>
<keyword evidence="3" id="KW-1185">Reference proteome</keyword>
<dbReference type="GeneID" id="94351932"/>
<accession>A0A976IGL4</accession>
<proteinExistence type="predicted"/>
<dbReference type="AlphaFoldDB" id="A0A976IGL4"/>
<feature type="compositionally biased region" description="Polar residues" evidence="1">
    <location>
        <begin position="182"/>
        <end position="198"/>
    </location>
</feature>
<feature type="compositionally biased region" description="Pro residues" evidence="1">
    <location>
        <begin position="17"/>
        <end position="30"/>
    </location>
</feature>
<name>A0A976IGL4_BRELC</name>
<evidence type="ECO:0000313" key="2">
    <source>
        <dbReference type="EMBL" id="TDH70695.1"/>
    </source>
</evidence>
<reference evidence="2 3" key="1">
    <citation type="journal article" date="2021" name="Genome Biol.">
        <title>AFLAP: assembly-free linkage analysis pipeline using k-mers from genome sequencing data.</title>
        <authorList>
            <person name="Fletcher K."/>
            <person name="Zhang L."/>
            <person name="Gil J."/>
            <person name="Han R."/>
            <person name="Cavanaugh K."/>
            <person name="Michelmore R."/>
        </authorList>
    </citation>
    <scope>NUCLEOTIDE SEQUENCE [LARGE SCALE GENOMIC DNA]</scope>
    <source>
        <strain evidence="2 3">SF5</strain>
    </source>
</reference>
<sequence>MSTTDSPILPAPRRMRAPPPPVPTSAPEPTPEIASDSGKQQPAIAAMVPTAGVKPASKPKHRGLVRAIGGFFRRSCGGSTCAMVPEESESSQRRTSRLSRWSHSQRHSLPEAPFEVVAMVSPERAPIQENLAAAEAEFEVSPFEKNGLTVTSPACLKEPPTKKVKAVMSKITKKANPLLSKAKQSPTDPSELLTTSSSDKVRLEPEHVSFLFFGGSDADTTFQPELRPSELDDLHENEIRPSLKAKMPLFFSSAQVENIRRSSILSDPKEYEL</sequence>